<proteinExistence type="predicted"/>
<reference evidence="1 2" key="1">
    <citation type="submission" date="2016-10" db="EMBL/GenBank/DDBJ databases">
        <authorList>
            <person name="de Groot N.N."/>
        </authorList>
    </citation>
    <scope>NUCLEOTIDE SEQUENCE [LARGE SCALE GENOMIC DNA]</scope>
    <source>
        <strain evidence="1 2">DSM 11457</strain>
    </source>
</reference>
<evidence type="ECO:0000313" key="2">
    <source>
        <dbReference type="Proteomes" id="UP000182160"/>
    </source>
</evidence>
<dbReference type="AlphaFoldDB" id="A0A1H8HHF6"/>
<dbReference type="EMBL" id="FOBO01000020">
    <property type="protein sequence ID" value="SEN54948.1"/>
    <property type="molecule type" value="Genomic_DNA"/>
</dbReference>
<gene>
    <name evidence="1" type="ORF">SAMN04488077_12023</name>
</gene>
<protein>
    <submittedName>
        <fullName evidence="1">Uncharacterized protein</fullName>
    </submittedName>
</protein>
<dbReference type="Proteomes" id="UP000182160">
    <property type="component" value="Unassembled WGS sequence"/>
</dbReference>
<sequence length="181" mass="19818">MPTRKELLEDLNDNVEGLSGEILDSAEAYSNSADRIAEAKEKHGRSIKRAASDIEGGLVVSGVLHLLGAVFGAAAQAAPLIRENNIEAAQRIQIIGSVLDLIDAQGPLDYEYLVKRSYAQDTRKGDRRTLINGLIWEGILYEEEVDGVMLVHVADDSDALEAYWDWLDKMEAAFDETETGG</sequence>
<organism evidence="1 2">
    <name type="scientific">Roseovarius tolerans</name>
    <dbReference type="NCBI Taxonomy" id="74031"/>
    <lineage>
        <taxon>Bacteria</taxon>
        <taxon>Pseudomonadati</taxon>
        <taxon>Pseudomonadota</taxon>
        <taxon>Alphaproteobacteria</taxon>
        <taxon>Rhodobacterales</taxon>
        <taxon>Roseobacteraceae</taxon>
        <taxon>Roseovarius</taxon>
    </lineage>
</organism>
<evidence type="ECO:0000313" key="1">
    <source>
        <dbReference type="EMBL" id="SEN54948.1"/>
    </source>
</evidence>
<accession>A0A1H8HHF6</accession>
<name>A0A1H8HHF6_9RHOB</name>